<dbReference type="AlphaFoldDB" id="A0A5J4ULK5"/>
<name>A0A5J4ULK5_9EUKA</name>
<dbReference type="EMBL" id="SNRW01014934">
    <property type="protein sequence ID" value="KAA6370932.1"/>
    <property type="molecule type" value="Genomic_DNA"/>
</dbReference>
<proteinExistence type="predicted"/>
<evidence type="ECO:0000313" key="1">
    <source>
        <dbReference type="EMBL" id="KAA6370932.1"/>
    </source>
</evidence>
<comment type="caution">
    <text evidence="1">The sequence shown here is derived from an EMBL/GenBank/DDBJ whole genome shotgun (WGS) entry which is preliminary data.</text>
</comment>
<protein>
    <submittedName>
        <fullName evidence="1">Uncharacterized protein</fullName>
    </submittedName>
</protein>
<sequence>MIRSVSRPCIVPPSHRTPPQLLLLLTSFPCRIAKDFSSNQKEVLGSQYCTKLENLDITGQRASPEGFSDIKRREVIIMQWVRDEKDAVILAGAQDLSDERETQRFSIIGINMTQAVQTNMIMDNMVMVMSELLSTKYTLYIIAGVAQLRRKVIIAPNDSKEVLKIGRVATLLQLGEYRYCHYRKKSSIAVIITVGTSLITDPIAIEVHWIQILWKWLGQKQQILLISIYFCEQGNESTVHMGKYTAELLEAIQLELDWTLVTITEQLMSTVLISRTLLATEATCTNDEHAKVFETQLGKQPCACVTAAAVRRQDRGKRACEF</sequence>
<accession>A0A5J4ULK5</accession>
<reference evidence="1 2" key="1">
    <citation type="submission" date="2019-03" db="EMBL/GenBank/DDBJ databases">
        <title>Single cell metagenomics reveals metabolic interactions within the superorganism composed of flagellate Streblomastix strix and complex community of Bacteroidetes bacteria on its surface.</title>
        <authorList>
            <person name="Treitli S.C."/>
            <person name="Kolisko M."/>
            <person name="Husnik F."/>
            <person name="Keeling P."/>
            <person name="Hampl V."/>
        </authorList>
    </citation>
    <scope>NUCLEOTIDE SEQUENCE [LARGE SCALE GENOMIC DNA]</scope>
    <source>
        <strain evidence="1">ST1C</strain>
    </source>
</reference>
<gene>
    <name evidence="1" type="ORF">EZS28_033540</name>
</gene>
<evidence type="ECO:0000313" key="2">
    <source>
        <dbReference type="Proteomes" id="UP000324800"/>
    </source>
</evidence>
<dbReference type="Proteomes" id="UP000324800">
    <property type="component" value="Unassembled WGS sequence"/>
</dbReference>
<organism evidence="1 2">
    <name type="scientific">Streblomastix strix</name>
    <dbReference type="NCBI Taxonomy" id="222440"/>
    <lineage>
        <taxon>Eukaryota</taxon>
        <taxon>Metamonada</taxon>
        <taxon>Preaxostyla</taxon>
        <taxon>Oxymonadida</taxon>
        <taxon>Streblomastigidae</taxon>
        <taxon>Streblomastix</taxon>
    </lineage>
</organism>